<protein>
    <submittedName>
        <fullName evidence="1">Uncharacterized protein</fullName>
    </submittedName>
</protein>
<reference evidence="1" key="1">
    <citation type="submission" date="2023-06" db="EMBL/GenBank/DDBJ databases">
        <title>Complete and circular genome of Acidithiobacillus ferrianus DSM 107098.</title>
        <authorList>
            <person name="Norris P.R."/>
            <person name="Falagan C."/>
            <person name="Moya-Beltran A."/>
            <person name="Castro M."/>
            <person name="Quatrini R."/>
            <person name="Johnson D.B."/>
        </authorList>
    </citation>
    <scope>NUCLEOTIDE SEQUENCE</scope>
    <source>
        <strain evidence="1">MG</strain>
    </source>
</reference>
<dbReference type="Proteomes" id="UP000470022">
    <property type="component" value="Chromosome"/>
</dbReference>
<keyword evidence="2" id="KW-1185">Reference proteome</keyword>
<evidence type="ECO:0000313" key="1">
    <source>
        <dbReference type="EMBL" id="XRI70634.1"/>
    </source>
</evidence>
<name>A0ACD5HE78_9PROT</name>
<proteinExistence type="predicted"/>
<evidence type="ECO:0000313" key="2">
    <source>
        <dbReference type="Proteomes" id="UP000470022"/>
    </source>
</evidence>
<accession>A0ACD5HE78</accession>
<gene>
    <name evidence="1" type="ORF">GL267_003920</name>
</gene>
<sequence>MTVRALVLAAACDEVETLLEISAETAHNYGLCVQRNRVRAGMVLTRPDGKGRIMREVNEMRALHEDLQVRVAGLRGYL</sequence>
<organism evidence="1 2">
    <name type="scientific">Acidithiobacillus ferrianus</name>
    <dbReference type="NCBI Taxonomy" id="2678518"/>
    <lineage>
        <taxon>Bacteria</taxon>
        <taxon>Pseudomonadati</taxon>
        <taxon>Pseudomonadota</taxon>
        <taxon>Acidithiobacillia</taxon>
        <taxon>Acidithiobacillales</taxon>
        <taxon>Acidithiobacillaceae</taxon>
        <taxon>Acidithiobacillus</taxon>
    </lineage>
</organism>
<dbReference type="EMBL" id="CP127523">
    <property type="protein sequence ID" value="XRI70634.1"/>
    <property type="molecule type" value="Genomic_DNA"/>
</dbReference>